<dbReference type="SUPFAM" id="SSF53213">
    <property type="entry name" value="LigB-like"/>
    <property type="match status" value="1"/>
</dbReference>
<dbReference type="EMBL" id="FPBD01000003">
    <property type="protein sequence ID" value="SFT77884.1"/>
    <property type="molecule type" value="Genomic_DNA"/>
</dbReference>
<evidence type="ECO:0000256" key="3">
    <source>
        <dbReference type="ARBA" id="ARBA00022723"/>
    </source>
</evidence>
<evidence type="ECO:0000313" key="8">
    <source>
        <dbReference type="Proteomes" id="UP000183371"/>
    </source>
</evidence>
<reference evidence="8" key="1">
    <citation type="submission" date="2016-10" db="EMBL/GenBank/DDBJ databases">
        <authorList>
            <person name="Varghese N."/>
            <person name="Submissions S."/>
        </authorList>
    </citation>
    <scope>NUCLEOTIDE SEQUENCE [LARGE SCALE GENOMIC DNA]</scope>
    <source>
        <strain evidence="8">DSM 17465</strain>
    </source>
</reference>
<evidence type="ECO:0000256" key="1">
    <source>
        <dbReference type="ARBA" id="ARBA00001947"/>
    </source>
</evidence>
<dbReference type="GO" id="GO:0008198">
    <property type="term" value="F:ferrous iron binding"/>
    <property type="evidence" value="ECO:0007669"/>
    <property type="project" value="InterPro"/>
</dbReference>
<dbReference type="InterPro" id="IPR014436">
    <property type="entry name" value="Extradiol_dOase_DODA"/>
</dbReference>
<keyword evidence="7" id="KW-0223">Dioxygenase</keyword>
<comment type="similarity">
    <text evidence="2">Belongs to the DODA-type extradiol aromatic ring-opening dioxygenase family.</text>
</comment>
<evidence type="ECO:0000313" key="7">
    <source>
        <dbReference type="EMBL" id="SFT77884.1"/>
    </source>
</evidence>
<dbReference type="PANTHER" id="PTHR30096:SF0">
    <property type="entry name" value="4,5-DOPA DIOXYGENASE EXTRADIOL-LIKE PROTEIN"/>
    <property type="match status" value="1"/>
</dbReference>
<dbReference type="GO" id="GO:0008270">
    <property type="term" value="F:zinc ion binding"/>
    <property type="evidence" value="ECO:0007669"/>
    <property type="project" value="InterPro"/>
</dbReference>
<evidence type="ECO:0000256" key="2">
    <source>
        <dbReference type="ARBA" id="ARBA00007581"/>
    </source>
</evidence>
<keyword evidence="3" id="KW-0479">Metal-binding</keyword>
<dbReference type="PIRSF" id="PIRSF006157">
    <property type="entry name" value="Doxgns_DODA"/>
    <property type="match status" value="1"/>
</dbReference>
<organism evidence="7 8">
    <name type="scientific">Pseudovibrio denitrificans</name>
    <dbReference type="NCBI Taxonomy" id="258256"/>
    <lineage>
        <taxon>Bacteria</taxon>
        <taxon>Pseudomonadati</taxon>
        <taxon>Pseudomonadota</taxon>
        <taxon>Alphaproteobacteria</taxon>
        <taxon>Hyphomicrobiales</taxon>
        <taxon>Stappiaceae</taxon>
        <taxon>Pseudovibrio</taxon>
    </lineage>
</organism>
<dbReference type="AlphaFoldDB" id="A0A1I7ASK8"/>
<dbReference type="Gene3D" id="3.40.830.10">
    <property type="entry name" value="LigB-like"/>
    <property type="match status" value="1"/>
</dbReference>
<comment type="cofactor">
    <cofactor evidence="1">
        <name>Zn(2+)</name>
        <dbReference type="ChEBI" id="CHEBI:29105"/>
    </cofactor>
</comment>
<dbReference type="CDD" id="cd07363">
    <property type="entry name" value="45_DOPA_Dioxygenase"/>
    <property type="match status" value="1"/>
</dbReference>
<feature type="domain" description="Extradiol ring-cleavage dioxygenase class III enzyme subunit B" evidence="6">
    <location>
        <begin position="24"/>
        <end position="255"/>
    </location>
</feature>
<keyword evidence="4" id="KW-0862">Zinc</keyword>
<dbReference type="Pfam" id="PF02900">
    <property type="entry name" value="LigB"/>
    <property type="match status" value="1"/>
</dbReference>
<accession>A0A1I7ASK8</accession>
<dbReference type="PANTHER" id="PTHR30096">
    <property type="entry name" value="4,5-DOPA DIOXYGENASE EXTRADIOL-LIKE PROTEIN"/>
    <property type="match status" value="1"/>
</dbReference>
<evidence type="ECO:0000259" key="6">
    <source>
        <dbReference type="Pfam" id="PF02900"/>
    </source>
</evidence>
<dbReference type="Proteomes" id="UP000183371">
    <property type="component" value="Unassembled WGS sequence"/>
</dbReference>
<evidence type="ECO:0000256" key="4">
    <source>
        <dbReference type="ARBA" id="ARBA00022833"/>
    </source>
</evidence>
<sequence>MKQSPLFLPHGAPDLAIRPELEAHQFLKNLAKSEAKPKALLVISPHWQTERLSINAAGPLKTIHDFRGFSRQLYEMQYEATAESWFVSRVHEAITRYGLNVREDDTWGLDHGAWVPLSLAFPDVGVPVVQVSLPYSYGSEESFNLGRALAPLAEEGILVIGSGALTHNFSEVSGSGDAPNWALEFDHWITELVEQGETCALLSSGNHKYYQKALPTDEHFLPLLVAYGAAGEHAYGEKLHESFTYRSISMSAFRFRNR</sequence>
<gene>
    <name evidence="7" type="ORF">SAMN05444141_103327</name>
</gene>
<dbReference type="InterPro" id="IPR004183">
    <property type="entry name" value="Xdiol_dOase_suB"/>
</dbReference>
<protein>
    <submittedName>
        <fullName evidence="7">4,5-DOPA dioxygenase extradiol</fullName>
    </submittedName>
</protein>
<keyword evidence="5" id="KW-0560">Oxidoreductase</keyword>
<name>A0A1I7ASK8_9HYPH</name>
<keyword evidence="8" id="KW-1185">Reference proteome</keyword>
<proteinExistence type="inferred from homology"/>
<dbReference type="RefSeq" id="WP_054784572.1">
    <property type="nucleotide sequence ID" value="NZ_FPBD01000003.1"/>
</dbReference>
<evidence type="ECO:0000256" key="5">
    <source>
        <dbReference type="ARBA" id="ARBA00023002"/>
    </source>
</evidence>
<dbReference type="GO" id="GO:0016702">
    <property type="term" value="F:oxidoreductase activity, acting on single donors with incorporation of molecular oxygen, incorporation of two atoms of oxygen"/>
    <property type="evidence" value="ECO:0007669"/>
    <property type="project" value="UniProtKB-ARBA"/>
</dbReference>